<accession>A0A232LSB0</accession>
<name>A0A232LSB0_9EURO</name>
<evidence type="ECO:0000313" key="3">
    <source>
        <dbReference type="EMBL" id="OXV07050.1"/>
    </source>
</evidence>
<dbReference type="Proteomes" id="UP000243515">
    <property type="component" value="Unassembled WGS sequence"/>
</dbReference>
<dbReference type="Gene3D" id="2.60.120.1160">
    <property type="match status" value="1"/>
</dbReference>
<dbReference type="PANTHER" id="PTHR34612:SF6">
    <property type="entry name" value="GLYCOSIDE HYDROLASE 131 CATALYTIC N-TERMINAL DOMAIN-CONTAINING PROTEIN"/>
    <property type="match status" value="1"/>
</dbReference>
<evidence type="ECO:0000313" key="4">
    <source>
        <dbReference type="Proteomes" id="UP000243515"/>
    </source>
</evidence>
<organism evidence="3 4">
    <name type="scientific">Elaphomyces granulatus</name>
    <dbReference type="NCBI Taxonomy" id="519963"/>
    <lineage>
        <taxon>Eukaryota</taxon>
        <taxon>Fungi</taxon>
        <taxon>Dikarya</taxon>
        <taxon>Ascomycota</taxon>
        <taxon>Pezizomycotina</taxon>
        <taxon>Eurotiomycetes</taxon>
        <taxon>Eurotiomycetidae</taxon>
        <taxon>Eurotiales</taxon>
        <taxon>Elaphomycetaceae</taxon>
        <taxon>Elaphomyces</taxon>
    </lineage>
</organism>
<dbReference type="PANTHER" id="PTHR34612">
    <property type="entry name" value="GH131_N DOMAIN-CONTAINING PROTEIN"/>
    <property type="match status" value="1"/>
</dbReference>
<keyword evidence="4" id="KW-1185">Reference proteome</keyword>
<protein>
    <recommendedName>
        <fullName evidence="2">Glycoside hydrolase 131 catalytic N-terminal domain-containing protein</fullName>
    </recommendedName>
</protein>
<dbReference type="Pfam" id="PF18271">
    <property type="entry name" value="GH131_N"/>
    <property type="match status" value="1"/>
</dbReference>
<dbReference type="InterPro" id="IPR041524">
    <property type="entry name" value="GH131_N"/>
</dbReference>
<keyword evidence="1" id="KW-0732">Signal</keyword>
<dbReference type="AlphaFoldDB" id="A0A232LSB0"/>
<evidence type="ECO:0000256" key="1">
    <source>
        <dbReference type="SAM" id="SignalP"/>
    </source>
</evidence>
<sequence length="268" mass="30342">MKLSFYFPIFLAPSALAGEVLWSGIFNSSFTVADFDKWSWSNKIEPWQWYIHGNASTSRYLEVSPHFKNPADASDAQGIKITIDGTSFWNGQTMERSEIIPQTSQNIGTGHLYYHFSLMTRHENPPNQSFEHQVAFFENHFTELKYGLSFGQSGVDNTLRWCVGGVAKWTIQLNPCSWYNFAYNVNFNESTVGLWASNGSEPLREVIWPMNATTSTDSADWHIGQLRLPNNGLFNPAPEDWYWSGVYVETAPITESVAGPVSEKSRKG</sequence>
<proteinExistence type="predicted"/>
<reference evidence="3 4" key="1">
    <citation type="journal article" date="2015" name="Environ. Microbiol.">
        <title>Metagenome sequence of Elaphomyces granulatus from sporocarp tissue reveals Ascomycota ectomycorrhizal fingerprints of genome expansion and a Proteobacteria-rich microbiome.</title>
        <authorList>
            <person name="Quandt C.A."/>
            <person name="Kohler A."/>
            <person name="Hesse C.N."/>
            <person name="Sharpton T.J."/>
            <person name="Martin F."/>
            <person name="Spatafora J.W."/>
        </authorList>
    </citation>
    <scope>NUCLEOTIDE SEQUENCE [LARGE SCALE GENOMIC DNA]</scope>
    <source>
        <strain evidence="3 4">OSC145934</strain>
    </source>
</reference>
<comment type="caution">
    <text evidence="3">The sequence shown here is derived from an EMBL/GenBank/DDBJ whole genome shotgun (WGS) entry which is preliminary data.</text>
</comment>
<evidence type="ECO:0000259" key="2">
    <source>
        <dbReference type="Pfam" id="PF18271"/>
    </source>
</evidence>
<dbReference type="EMBL" id="NPHW01005161">
    <property type="protein sequence ID" value="OXV07050.1"/>
    <property type="molecule type" value="Genomic_DNA"/>
</dbReference>
<gene>
    <name evidence="3" type="ORF">Egran_05184</name>
</gene>
<feature type="chain" id="PRO_5012782492" description="Glycoside hydrolase 131 catalytic N-terminal domain-containing protein" evidence="1">
    <location>
        <begin position="18"/>
        <end position="268"/>
    </location>
</feature>
<dbReference type="OrthoDB" id="120072at2759"/>
<feature type="domain" description="Glycoside hydrolase 131 catalytic N-terminal" evidence="2">
    <location>
        <begin position="20"/>
        <end position="251"/>
    </location>
</feature>
<feature type="signal peptide" evidence="1">
    <location>
        <begin position="1"/>
        <end position="17"/>
    </location>
</feature>